<keyword evidence="7 12" id="KW-0489">Methyltransferase</keyword>
<dbReference type="InterPro" id="IPR015947">
    <property type="entry name" value="PUA-like_sf"/>
</dbReference>
<dbReference type="InterPro" id="IPR006700">
    <property type="entry name" value="RsmE"/>
</dbReference>
<comment type="caution">
    <text evidence="15">The sequence shown here is derived from an EMBL/GenBank/DDBJ whole genome shotgun (WGS) entry which is preliminary data.</text>
</comment>
<dbReference type="NCBIfam" id="NF008693">
    <property type="entry name" value="PRK11713.2-3"/>
    <property type="match status" value="1"/>
</dbReference>
<dbReference type="EC" id="2.1.1.193" evidence="3 12"/>
<comment type="similarity">
    <text evidence="2 12">Belongs to the RNA methyltransferase RsmE family.</text>
</comment>
<dbReference type="PIRSF" id="PIRSF015601">
    <property type="entry name" value="MTase_slr0722"/>
    <property type="match status" value="1"/>
</dbReference>
<dbReference type="GO" id="GO:0070475">
    <property type="term" value="P:rRNA base methylation"/>
    <property type="evidence" value="ECO:0007669"/>
    <property type="project" value="TreeGrafter"/>
</dbReference>
<dbReference type="RefSeq" id="WP_252931280.1">
    <property type="nucleotide sequence ID" value="NZ_JAEUWV010000005.1"/>
</dbReference>
<evidence type="ECO:0000256" key="9">
    <source>
        <dbReference type="ARBA" id="ARBA00022691"/>
    </source>
</evidence>
<dbReference type="SUPFAM" id="SSF88697">
    <property type="entry name" value="PUA domain-like"/>
    <property type="match status" value="1"/>
</dbReference>
<dbReference type="AlphaFoldDB" id="A0AAW5HSS6"/>
<dbReference type="NCBIfam" id="TIGR00046">
    <property type="entry name" value="RsmE family RNA methyltransferase"/>
    <property type="match status" value="1"/>
</dbReference>
<evidence type="ECO:0000256" key="7">
    <source>
        <dbReference type="ARBA" id="ARBA00022603"/>
    </source>
</evidence>
<evidence type="ECO:0000256" key="5">
    <source>
        <dbReference type="ARBA" id="ARBA00022490"/>
    </source>
</evidence>
<dbReference type="CDD" id="cd18084">
    <property type="entry name" value="RsmE-like"/>
    <property type="match status" value="1"/>
</dbReference>
<dbReference type="GO" id="GO:0005737">
    <property type="term" value="C:cytoplasm"/>
    <property type="evidence" value="ECO:0007669"/>
    <property type="project" value="UniProtKB-SubCell"/>
</dbReference>
<evidence type="ECO:0000256" key="6">
    <source>
        <dbReference type="ARBA" id="ARBA00022552"/>
    </source>
</evidence>
<keyword evidence="9 12" id="KW-0949">S-adenosyl-L-methionine</keyword>
<evidence type="ECO:0000256" key="4">
    <source>
        <dbReference type="ARBA" id="ARBA00013673"/>
    </source>
</evidence>
<evidence type="ECO:0000313" key="15">
    <source>
        <dbReference type="EMBL" id="MCO6394405.1"/>
    </source>
</evidence>
<dbReference type="SUPFAM" id="SSF75217">
    <property type="entry name" value="alpha/beta knot"/>
    <property type="match status" value="1"/>
</dbReference>
<evidence type="ECO:0000256" key="3">
    <source>
        <dbReference type="ARBA" id="ARBA00012328"/>
    </source>
</evidence>
<protein>
    <recommendedName>
        <fullName evidence="4 12">Ribosomal RNA small subunit methyltransferase E</fullName>
        <ecNumber evidence="3 12">2.1.1.193</ecNumber>
    </recommendedName>
</protein>
<dbReference type="Gene3D" id="3.40.1280.10">
    <property type="match status" value="1"/>
</dbReference>
<evidence type="ECO:0000256" key="12">
    <source>
        <dbReference type="PIRNR" id="PIRNR015601"/>
    </source>
</evidence>
<accession>A0AAW5HSS6</accession>
<evidence type="ECO:0000256" key="8">
    <source>
        <dbReference type="ARBA" id="ARBA00022679"/>
    </source>
</evidence>
<dbReference type="Pfam" id="PF20260">
    <property type="entry name" value="PUA_4"/>
    <property type="match status" value="1"/>
</dbReference>
<evidence type="ECO:0000256" key="11">
    <source>
        <dbReference type="ARBA" id="ARBA00047944"/>
    </source>
</evidence>
<proteinExistence type="inferred from homology"/>
<evidence type="ECO:0000313" key="16">
    <source>
        <dbReference type="Proteomes" id="UP001205920"/>
    </source>
</evidence>
<dbReference type="PANTHER" id="PTHR30027">
    <property type="entry name" value="RIBOSOMAL RNA SMALL SUBUNIT METHYLTRANSFERASE E"/>
    <property type="match status" value="1"/>
</dbReference>
<dbReference type="InterPro" id="IPR029026">
    <property type="entry name" value="tRNA_m1G_MTases_N"/>
</dbReference>
<dbReference type="InterPro" id="IPR046886">
    <property type="entry name" value="RsmE_MTase_dom"/>
</dbReference>
<dbReference type="Pfam" id="PF04452">
    <property type="entry name" value="Methyltrans_RNA"/>
    <property type="match status" value="1"/>
</dbReference>
<evidence type="ECO:0000256" key="10">
    <source>
        <dbReference type="ARBA" id="ARBA00025699"/>
    </source>
</evidence>
<keyword evidence="8 12" id="KW-0808">Transferase</keyword>
<organism evidence="15 16">
    <name type="scientific">Corynebacterium lipophilum</name>
    <dbReference type="NCBI Taxonomy" id="2804918"/>
    <lineage>
        <taxon>Bacteria</taxon>
        <taxon>Bacillati</taxon>
        <taxon>Actinomycetota</taxon>
        <taxon>Actinomycetes</taxon>
        <taxon>Mycobacteriales</taxon>
        <taxon>Corynebacteriaceae</taxon>
        <taxon>Corynebacterium</taxon>
    </lineage>
</organism>
<dbReference type="Gene3D" id="2.40.240.20">
    <property type="entry name" value="Hypothetical PUA domain-like, domain 1"/>
    <property type="match status" value="1"/>
</dbReference>
<dbReference type="GO" id="GO:0070042">
    <property type="term" value="F:rRNA (uridine-N3-)-methyltransferase activity"/>
    <property type="evidence" value="ECO:0007669"/>
    <property type="project" value="TreeGrafter"/>
</dbReference>
<evidence type="ECO:0000256" key="1">
    <source>
        <dbReference type="ARBA" id="ARBA00004496"/>
    </source>
</evidence>
<gene>
    <name evidence="15" type="ORF">JMN37_05340</name>
</gene>
<dbReference type="PANTHER" id="PTHR30027:SF3">
    <property type="entry name" value="16S RRNA (URACIL(1498)-N(3))-METHYLTRANSFERASE"/>
    <property type="match status" value="1"/>
</dbReference>
<evidence type="ECO:0000259" key="13">
    <source>
        <dbReference type="Pfam" id="PF04452"/>
    </source>
</evidence>
<dbReference type="Proteomes" id="UP001205920">
    <property type="component" value="Unassembled WGS sequence"/>
</dbReference>
<comment type="function">
    <text evidence="10 12">Specifically methylates the N3 position of the uracil ring of uridine 1498 (m3U1498) in 16S rRNA. Acts on the fully assembled 30S ribosomal subunit.</text>
</comment>
<reference evidence="15 16" key="1">
    <citation type="submission" date="2021-01" db="EMBL/GenBank/DDBJ databases">
        <title>Identification and Characterization of Corynebacterium sp.</title>
        <authorList>
            <person name="Luo Q."/>
            <person name="Qu P."/>
            <person name="Chen Q."/>
        </authorList>
    </citation>
    <scope>NUCLEOTIDE SEQUENCE [LARGE SCALE GENOMIC DNA]</scope>
    <source>
        <strain evidence="15 16">MC-18</strain>
    </source>
</reference>
<dbReference type="EMBL" id="JAEUWV010000005">
    <property type="protein sequence ID" value="MCO6394405.1"/>
    <property type="molecule type" value="Genomic_DNA"/>
</dbReference>
<evidence type="ECO:0000256" key="2">
    <source>
        <dbReference type="ARBA" id="ARBA00005528"/>
    </source>
</evidence>
<feature type="domain" description="Ribosomal RNA small subunit methyltransferase E methyltransferase" evidence="13">
    <location>
        <begin position="72"/>
        <end position="232"/>
    </location>
</feature>
<keyword evidence="5 12" id="KW-0963">Cytoplasm</keyword>
<dbReference type="InterPro" id="IPR029028">
    <property type="entry name" value="Alpha/beta_knot_MTases"/>
</dbReference>
<comment type="subcellular location">
    <subcellularLocation>
        <location evidence="1 12">Cytoplasm</location>
    </subcellularLocation>
</comment>
<evidence type="ECO:0000259" key="14">
    <source>
        <dbReference type="Pfam" id="PF20260"/>
    </source>
</evidence>
<name>A0AAW5HSS6_9CORY</name>
<feature type="domain" description="Ribosomal RNA small subunit methyltransferase E PUA-like" evidence="14">
    <location>
        <begin position="16"/>
        <end position="58"/>
    </location>
</feature>
<keyword evidence="16" id="KW-1185">Reference proteome</keyword>
<dbReference type="InterPro" id="IPR046887">
    <property type="entry name" value="RsmE_PUA-like"/>
</dbReference>
<sequence>MSVPYFLTPNPASGTLDGDEAKHAFVKRIEPGEHIALTDGAGTVADVIVRHSDKQQLRGDVTEVRTVAAPEQRVTLVQAVPKSERAELAVDLAVQGGVDAIVPWISHRTIARWPAAKQAKQVEKWQHQAIASAKQARRAWVPQVADPVTTNQLKDLLAEVGEGGVEKQALVLHEDAAVPLTTVEFGRDIWLIVGPEGGIGEDELELIGARAVTLGPEVLRTASAGFAALCAIGALTTRW</sequence>
<keyword evidence="6 12" id="KW-0698">rRNA processing</keyword>
<comment type="catalytic activity">
    <reaction evidence="11 12">
        <text>uridine(1498) in 16S rRNA + S-adenosyl-L-methionine = N(3)-methyluridine(1498) in 16S rRNA + S-adenosyl-L-homocysteine + H(+)</text>
        <dbReference type="Rhea" id="RHEA:42920"/>
        <dbReference type="Rhea" id="RHEA-COMP:10283"/>
        <dbReference type="Rhea" id="RHEA-COMP:10284"/>
        <dbReference type="ChEBI" id="CHEBI:15378"/>
        <dbReference type="ChEBI" id="CHEBI:57856"/>
        <dbReference type="ChEBI" id="CHEBI:59789"/>
        <dbReference type="ChEBI" id="CHEBI:65315"/>
        <dbReference type="ChEBI" id="CHEBI:74502"/>
        <dbReference type="EC" id="2.1.1.193"/>
    </reaction>
</comment>